<proteinExistence type="predicted"/>
<reference evidence="2 3" key="1">
    <citation type="submission" date="2018-06" db="EMBL/GenBank/DDBJ databases">
        <title>Comparative genomics reveals the genomic features of Rhizophagus irregularis, R. cerebriforme, R. diaphanum and Gigaspora rosea, and their symbiotic lifestyle signature.</title>
        <authorList>
            <person name="Morin E."/>
            <person name="San Clemente H."/>
            <person name="Chen E.C.H."/>
            <person name="De La Providencia I."/>
            <person name="Hainaut M."/>
            <person name="Kuo A."/>
            <person name="Kohler A."/>
            <person name="Murat C."/>
            <person name="Tang N."/>
            <person name="Roy S."/>
            <person name="Loubradou J."/>
            <person name="Henrissat B."/>
            <person name="Grigoriev I.V."/>
            <person name="Corradi N."/>
            <person name="Roux C."/>
            <person name="Martin F.M."/>
        </authorList>
    </citation>
    <scope>NUCLEOTIDE SEQUENCE [LARGE SCALE GENOMIC DNA]</scope>
    <source>
        <strain evidence="2 3">DAOM 227022</strain>
    </source>
</reference>
<protein>
    <submittedName>
        <fullName evidence="2">Uncharacterized protein</fullName>
    </submittedName>
</protein>
<accession>A0A397TAN7</accession>
<organism evidence="2 3">
    <name type="scientific">Glomus cerebriforme</name>
    <dbReference type="NCBI Taxonomy" id="658196"/>
    <lineage>
        <taxon>Eukaryota</taxon>
        <taxon>Fungi</taxon>
        <taxon>Fungi incertae sedis</taxon>
        <taxon>Mucoromycota</taxon>
        <taxon>Glomeromycotina</taxon>
        <taxon>Glomeromycetes</taxon>
        <taxon>Glomerales</taxon>
        <taxon>Glomeraceae</taxon>
        <taxon>Glomus</taxon>
    </lineage>
</organism>
<comment type="caution">
    <text evidence="2">The sequence shown here is derived from an EMBL/GenBank/DDBJ whole genome shotgun (WGS) entry which is preliminary data.</text>
</comment>
<feature type="signal peptide" evidence="1">
    <location>
        <begin position="1"/>
        <end position="23"/>
    </location>
</feature>
<sequence length="78" mass="8534">MKLNFISVFILLAMLLMINSAVSYPPDSNTTTSPDSNFKVSFSDNSSTGVSIDSNSAISHYNYGYILVLTIISTYINL</sequence>
<evidence type="ECO:0000256" key="1">
    <source>
        <dbReference type="SAM" id="SignalP"/>
    </source>
</evidence>
<gene>
    <name evidence="2" type="ORF">C1645_762327</name>
</gene>
<dbReference type="EMBL" id="QKYT01000103">
    <property type="protein sequence ID" value="RIA93465.1"/>
    <property type="molecule type" value="Genomic_DNA"/>
</dbReference>
<dbReference type="AlphaFoldDB" id="A0A397TAN7"/>
<name>A0A397TAN7_9GLOM</name>
<keyword evidence="3" id="KW-1185">Reference proteome</keyword>
<evidence type="ECO:0000313" key="3">
    <source>
        <dbReference type="Proteomes" id="UP000265703"/>
    </source>
</evidence>
<feature type="chain" id="PRO_5017196249" evidence="1">
    <location>
        <begin position="24"/>
        <end position="78"/>
    </location>
</feature>
<dbReference type="Proteomes" id="UP000265703">
    <property type="component" value="Unassembled WGS sequence"/>
</dbReference>
<keyword evidence="1" id="KW-0732">Signal</keyword>
<evidence type="ECO:0000313" key="2">
    <source>
        <dbReference type="EMBL" id="RIA93465.1"/>
    </source>
</evidence>